<evidence type="ECO:0000313" key="3">
    <source>
        <dbReference type="Proteomes" id="UP000193920"/>
    </source>
</evidence>
<sequence length="188" mass="20069">MSGNSAYGPTGCEVATNFDTCIQNAGGSLDPKGWVACSQLQGNIAQYNECVYNGYKSIVTCFSSFCNQDTTNTVSTMKAALDQYTGYVQQSQQPTTQQQTTQQQPANQQQTTQQQTAQQQPNAQQQTTGQQTNAQQQTAGQQTTGNGINNANTANPNTINDASGAVSNKVSKILVSFLVVSGLLMNFL</sequence>
<accession>A0A1Y2F6C7</accession>
<comment type="caution">
    <text evidence="2">The sequence shown here is derived from an EMBL/GenBank/DDBJ whole genome shotgun (WGS) entry which is preliminary data.</text>
</comment>
<dbReference type="OrthoDB" id="2152306at2759"/>
<keyword evidence="3" id="KW-1185">Reference proteome</keyword>
<proteinExistence type="predicted"/>
<dbReference type="AlphaFoldDB" id="A0A1Y2F6C7"/>
<feature type="region of interest" description="Disordered" evidence="1">
    <location>
        <begin position="96"/>
        <end position="156"/>
    </location>
</feature>
<gene>
    <name evidence="2" type="ORF">LY90DRAFT_698201</name>
</gene>
<evidence type="ECO:0000256" key="1">
    <source>
        <dbReference type="SAM" id="MobiDB-lite"/>
    </source>
</evidence>
<name>A0A1Y2F6C7_9FUNG</name>
<organism evidence="2 3">
    <name type="scientific">Neocallimastix californiae</name>
    <dbReference type="NCBI Taxonomy" id="1754190"/>
    <lineage>
        <taxon>Eukaryota</taxon>
        <taxon>Fungi</taxon>
        <taxon>Fungi incertae sedis</taxon>
        <taxon>Chytridiomycota</taxon>
        <taxon>Chytridiomycota incertae sedis</taxon>
        <taxon>Neocallimastigomycetes</taxon>
        <taxon>Neocallimastigales</taxon>
        <taxon>Neocallimastigaceae</taxon>
        <taxon>Neocallimastix</taxon>
    </lineage>
</organism>
<reference evidence="2 3" key="1">
    <citation type="submission" date="2016-08" db="EMBL/GenBank/DDBJ databases">
        <title>A Parts List for Fungal Cellulosomes Revealed by Comparative Genomics.</title>
        <authorList>
            <consortium name="DOE Joint Genome Institute"/>
            <person name="Haitjema C.H."/>
            <person name="Gilmore S.P."/>
            <person name="Henske J.K."/>
            <person name="Solomon K.V."/>
            <person name="De Groot R."/>
            <person name="Kuo A."/>
            <person name="Mondo S.J."/>
            <person name="Salamov A.A."/>
            <person name="Labutti K."/>
            <person name="Zhao Z."/>
            <person name="Chiniquy J."/>
            <person name="Barry K."/>
            <person name="Brewer H.M."/>
            <person name="Purvine S.O."/>
            <person name="Wright A.T."/>
            <person name="Boxma B."/>
            <person name="Van Alen T."/>
            <person name="Hackstein J.H."/>
            <person name="Baker S.E."/>
            <person name="Grigoriev I.V."/>
            <person name="O'Malley M.A."/>
        </authorList>
    </citation>
    <scope>NUCLEOTIDE SEQUENCE [LARGE SCALE GENOMIC DNA]</scope>
    <source>
        <strain evidence="2 3">G1</strain>
    </source>
</reference>
<protein>
    <submittedName>
        <fullName evidence="2">Uncharacterized protein</fullName>
    </submittedName>
</protein>
<dbReference type="EMBL" id="MCOG01000015">
    <property type="protein sequence ID" value="ORY79227.1"/>
    <property type="molecule type" value="Genomic_DNA"/>
</dbReference>
<dbReference type="Proteomes" id="UP000193920">
    <property type="component" value="Unassembled WGS sequence"/>
</dbReference>
<evidence type="ECO:0000313" key="2">
    <source>
        <dbReference type="EMBL" id="ORY79227.1"/>
    </source>
</evidence>